<protein>
    <recommendedName>
        <fullName evidence="6">C3H1-type domain-containing protein</fullName>
    </recommendedName>
</protein>
<feature type="region of interest" description="Disordered" evidence="5">
    <location>
        <begin position="105"/>
        <end position="139"/>
    </location>
</feature>
<dbReference type="Proteomes" id="UP000037923">
    <property type="component" value="Unassembled WGS sequence"/>
</dbReference>
<feature type="region of interest" description="Disordered" evidence="5">
    <location>
        <begin position="152"/>
        <end position="188"/>
    </location>
</feature>
<accession>A0A0M9FQ11</accession>
<dbReference type="AlphaFoldDB" id="A0A0M9FQ11"/>
<evidence type="ECO:0000256" key="1">
    <source>
        <dbReference type="ARBA" id="ARBA00022723"/>
    </source>
</evidence>
<dbReference type="FunFam" id="4.10.1000.10:FF:000048">
    <property type="entry name" value="ZFP family member"/>
    <property type="match status" value="1"/>
</dbReference>
<keyword evidence="1 4" id="KW-0479">Metal-binding</keyword>
<sequence>MWNMASSPVSSVNGSRSVTGSASSYVFMSTGGSQTMMGLQTGGVANGMIPGVVPPHDRTQEVCKYFVNGGCLRGANCPYLHELPDERHLDVNGLGFILNPNVHNAQKTVPSPQSQAAATTASQPPKTTSSPLSIALNGPTQTQNRVYMSTKVANNQPPPLGGSSPASPQTVPNGKLPPPPKYNPPEPYLELNLPPALAFPLKAPAKDTAASLARAMLQI</sequence>
<evidence type="ECO:0000259" key="6">
    <source>
        <dbReference type="PROSITE" id="PS50103"/>
    </source>
</evidence>
<feature type="compositionally biased region" description="Low complexity" evidence="5">
    <location>
        <begin position="110"/>
        <end position="131"/>
    </location>
</feature>
<feature type="zinc finger region" description="C3H1-type" evidence="4">
    <location>
        <begin position="57"/>
        <end position="84"/>
    </location>
</feature>
<feature type="compositionally biased region" description="Low complexity" evidence="5">
    <location>
        <begin position="161"/>
        <end position="174"/>
    </location>
</feature>
<dbReference type="GeneID" id="26910125"/>
<feature type="compositionally biased region" description="Pro residues" evidence="5">
    <location>
        <begin position="175"/>
        <end position="187"/>
    </location>
</feature>
<evidence type="ECO:0000256" key="5">
    <source>
        <dbReference type="SAM" id="MobiDB-lite"/>
    </source>
</evidence>
<dbReference type="Gene3D" id="4.10.1000.10">
    <property type="entry name" value="Zinc finger, CCCH-type"/>
    <property type="match status" value="1"/>
</dbReference>
<reference evidence="7 8" key="1">
    <citation type="submission" date="2015-07" db="EMBL/GenBank/DDBJ databases">
        <title>High-quality genome of monoxenous trypanosomatid Leptomonas pyrrhocoris.</title>
        <authorList>
            <person name="Flegontov P."/>
            <person name="Butenko A."/>
            <person name="Firsov S."/>
            <person name="Vlcek C."/>
            <person name="Logacheva M.D."/>
            <person name="Field M."/>
            <person name="Filatov D."/>
            <person name="Flegontova O."/>
            <person name="Gerasimov E."/>
            <person name="Jackson A.P."/>
            <person name="Kelly S."/>
            <person name="Opperdoes F."/>
            <person name="O'Reilly A."/>
            <person name="Votypka J."/>
            <person name="Yurchenko V."/>
            <person name="Lukes J."/>
        </authorList>
    </citation>
    <scope>NUCLEOTIDE SEQUENCE [LARGE SCALE GENOMIC DNA]</scope>
    <source>
        <strain evidence="7">H10</strain>
    </source>
</reference>
<dbReference type="OMA" id="RTQEVCK"/>
<evidence type="ECO:0000256" key="2">
    <source>
        <dbReference type="ARBA" id="ARBA00022771"/>
    </source>
</evidence>
<evidence type="ECO:0000313" key="7">
    <source>
        <dbReference type="EMBL" id="KPA73536.1"/>
    </source>
</evidence>
<dbReference type="InterPro" id="IPR000571">
    <property type="entry name" value="Znf_CCCH"/>
</dbReference>
<name>A0A0M9FQ11_LEPPY</name>
<dbReference type="InterPro" id="IPR032297">
    <property type="entry name" value="Torus"/>
</dbReference>
<dbReference type="OrthoDB" id="411372at2759"/>
<dbReference type="Pfam" id="PF16131">
    <property type="entry name" value="Torus"/>
    <property type="match status" value="1"/>
</dbReference>
<dbReference type="RefSeq" id="XP_015651975.1">
    <property type="nucleotide sequence ID" value="XM_015809493.1"/>
</dbReference>
<dbReference type="SUPFAM" id="SSF90229">
    <property type="entry name" value="CCCH zinc finger"/>
    <property type="match status" value="1"/>
</dbReference>
<evidence type="ECO:0000313" key="8">
    <source>
        <dbReference type="Proteomes" id="UP000037923"/>
    </source>
</evidence>
<comment type="caution">
    <text evidence="7">The sequence shown here is derived from an EMBL/GenBank/DDBJ whole genome shotgun (WGS) entry which is preliminary data.</text>
</comment>
<keyword evidence="3 4" id="KW-0862">Zinc</keyword>
<organism evidence="7 8">
    <name type="scientific">Leptomonas pyrrhocoris</name>
    <name type="common">Firebug parasite</name>
    <dbReference type="NCBI Taxonomy" id="157538"/>
    <lineage>
        <taxon>Eukaryota</taxon>
        <taxon>Discoba</taxon>
        <taxon>Euglenozoa</taxon>
        <taxon>Kinetoplastea</taxon>
        <taxon>Metakinetoplastina</taxon>
        <taxon>Trypanosomatida</taxon>
        <taxon>Trypanosomatidae</taxon>
        <taxon>Leishmaniinae</taxon>
        <taxon>Leptomonas</taxon>
    </lineage>
</organism>
<keyword evidence="8" id="KW-1185">Reference proteome</keyword>
<dbReference type="PROSITE" id="PS50103">
    <property type="entry name" value="ZF_C3H1"/>
    <property type="match status" value="1"/>
</dbReference>
<dbReference type="SMART" id="SM00356">
    <property type="entry name" value="ZnF_C3H1"/>
    <property type="match status" value="1"/>
</dbReference>
<dbReference type="InterPro" id="IPR036855">
    <property type="entry name" value="Znf_CCCH_sf"/>
</dbReference>
<dbReference type="EMBL" id="LGTL01000035">
    <property type="protein sequence ID" value="KPA73536.1"/>
    <property type="molecule type" value="Genomic_DNA"/>
</dbReference>
<dbReference type="VEuPathDB" id="TriTrypDB:LpyrH10_35_0570"/>
<keyword evidence="2 4" id="KW-0863">Zinc-finger</keyword>
<dbReference type="GO" id="GO:0008270">
    <property type="term" value="F:zinc ion binding"/>
    <property type="evidence" value="ECO:0007669"/>
    <property type="project" value="UniProtKB-KW"/>
</dbReference>
<gene>
    <name evidence="7" type="ORF">ABB37_09842</name>
</gene>
<evidence type="ECO:0000256" key="3">
    <source>
        <dbReference type="ARBA" id="ARBA00022833"/>
    </source>
</evidence>
<evidence type="ECO:0000256" key="4">
    <source>
        <dbReference type="PROSITE-ProRule" id="PRU00723"/>
    </source>
</evidence>
<feature type="domain" description="C3H1-type" evidence="6">
    <location>
        <begin position="57"/>
        <end position="84"/>
    </location>
</feature>
<proteinExistence type="predicted"/>